<keyword evidence="12 18" id="KW-0511">Multifunctional enzyme</keyword>
<feature type="binding site" evidence="18">
    <location>
        <position position="232"/>
    </location>
    <ligand>
        <name>UDP-N-acetyl-alpha-D-glucosamine</name>
        <dbReference type="ChEBI" id="CHEBI:57705"/>
    </ligand>
</feature>
<feature type="region of interest" description="Pyrophosphorylase" evidence="18">
    <location>
        <begin position="1"/>
        <end position="234"/>
    </location>
</feature>
<evidence type="ECO:0000256" key="5">
    <source>
        <dbReference type="ARBA" id="ARBA00022679"/>
    </source>
</evidence>
<dbReference type="SUPFAM" id="SSF53448">
    <property type="entry name" value="Nucleotide-diphospho-sugar transferases"/>
    <property type="match status" value="1"/>
</dbReference>
<feature type="binding site" evidence="18">
    <location>
        <position position="232"/>
    </location>
    <ligand>
        <name>Mg(2+)</name>
        <dbReference type="ChEBI" id="CHEBI:18420"/>
    </ligand>
</feature>
<dbReference type="OrthoDB" id="9775031at2"/>
<dbReference type="RefSeq" id="WP_126793246.1">
    <property type="nucleotide sequence ID" value="NZ_PIPI01000006.1"/>
</dbReference>
<keyword evidence="5 18" id="KW-0808">Transferase</keyword>
<evidence type="ECO:0000313" key="21">
    <source>
        <dbReference type="Proteomes" id="UP000288212"/>
    </source>
</evidence>
<feature type="binding site" evidence="18">
    <location>
        <position position="159"/>
    </location>
    <ligand>
        <name>UDP-N-acetyl-alpha-D-glucosamine</name>
        <dbReference type="ChEBI" id="CHEBI:57705"/>
    </ligand>
</feature>
<dbReference type="EC" id="2.3.1.157" evidence="18"/>
<feature type="binding site" evidence="18">
    <location>
        <position position="385"/>
    </location>
    <ligand>
        <name>acetyl-CoA</name>
        <dbReference type="ChEBI" id="CHEBI:57288"/>
    </ligand>
</feature>
<evidence type="ECO:0000256" key="16">
    <source>
        <dbReference type="ARBA" id="ARBA00048493"/>
    </source>
</evidence>
<dbReference type="InterPro" id="IPR029044">
    <property type="entry name" value="Nucleotide-diphossugar_trans"/>
</dbReference>
<dbReference type="Pfam" id="PF12804">
    <property type="entry name" value="NTP_transf_3"/>
    <property type="match status" value="1"/>
</dbReference>
<keyword evidence="4 18" id="KW-0963">Cytoplasm</keyword>
<dbReference type="GO" id="GO:0009245">
    <property type="term" value="P:lipid A biosynthetic process"/>
    <property type="evidence" value="ECO:0007669"/>
    <property type="project" value="UniProtKB-UniRule"/>
</dbReference>
<dbReference type="NCBIfam" id="TIGR01173">
    <property type="entry name" value="glmU"/>
    <property type="match status" value="1"/>
</dbReference>
<keyword evidence="6 18" id="KW-0548">Nucleotidyltransferase</keyword>
<feature type="region of interest" description="N-acetyltransferase" evidence="18">
    <location>
        <begin position="256"/>
        <end position="463"/>
    </location>
</feature>
<feature type="binding site" evidence="18">
    <location>
        <position position="371"/>
    </location>
    <ligand>
        <name>UDP-N-acetyl-alpha-D-glucosamine</name>
        <dbReference type="ChEBI" id="CHEBI:57705"/>
    </ligand>
</feature>
<dbReference type="InterPro" id="IPR005882">
    <property type="entry name" value="Bifunctional_GlmU"/>
</dbReference>
<proteinExistence type="inferred from homology"/>
<comment type="subunit">
    <text evidence="18">Homotrimer.</text>
</comment>
<evidence type="ECO:0000256" key="17">
    <source>
        <dbReference type="ARBA" id="ARBA00049628"/>
    </source>
</evidence>
<keyword evidence="8 18" id="KW-0677">Repeat</keyword>
<dbReference type="InterPro" id="IPR050065">
    <property type="entry name" value="GlmU-like"/>
</dbReference>
<keyword evidence="9 18" id="KW-0460">Magnesium</keyword>
<dbReference type="GO" id="GO:0000902">
    <property type="term" value="P:cell morphogenesis"/>
    <property type="evidence" value="ECO:0007669"/>
    <property type="project" value="UniProtKB-UniRule"/>
</dbReference>
<keyword evidence="21" id="KW-1185">Reference proteome</keyword>
<evidence type="ECO:0000256" key="12">
    <source>
        <dbReference type="ARBA" id="ARBA00023268"/>
    </source>
</evidence>
<dbReference type="EC" id="2.7.7.23" evidence="18"/>
<dbReference type="EMBL" id="PIPI01000006">
    <property type="protein sequence ID" value="RUO19136.1"/>
    <property type="molecule type" value="Genomic_DNA"/>
</dbReference>
<feature type="binding site" evidence="18">
    <location>
        <position position="109"/>
    </location>
    <ligand>
        <name>Mg(2+)</name>
        <dbReference type="ChEBI" id="CHEBI:18420"/>
    </ligand>
</feature>
<dbReference type="CDD" id="cd03353">
    <property type="entry name" value="LbH_GlmU_C"/>
    <property type="match status" value="1"/>
</dbReference>
<comment type="cofactor">
    <cofactor evidence="18">
        <name>Mg(2+)</name>
        <dbReference type="ChEBI" id="CHEBI:18420"/>
    </cofactor>
    <text evidence="18">Binds 1 Mg(2+) ion per subunit.</text>
</comment>
<evidence type="ECO:0000256" key="9">
    <source>
        <dbReference type="ARBA" id="ARBA00022842"/>
    </source>
</evidence>
<evidence type="ECO:0000256" key="8">
    <source>
        <dbReference type="ARBA" id="ARBA00022737"/>
    </source>
</evidence>
<organism evidence="20 21">
    <name type="scientific">Aliidiomarina haloalkalitolerans</name>
    <dbReference type="NCBI Taxonomy" id="859059"/>
    <lineage>
        <taxon>Bacteria</taxon>
        <taxon>Pseudomonadati</taxon>
        <taxon>Pseudomonadota</taxon>
        <taxon>Gammaproteobacteria</taxon>
        <taxon>Alteromonadales</taxon>
        <taxon>Idiomarinaceae</taxon>
        <taxon>Aliidiomarina</taxon>
    </lineage>
</organism>
<dbReference type="GO" id="GO:0006048">
    <property type="term" value="P:UDP-N-acetylglucosamine biosynthetic process"/>
    <property type="evidence" value="ECO:0007669"/>
    <property type="project" value="UniProtKB-UniPathway"/>
</dbReference>
<name>A0A432VS24_9GAMM</name>
<feature type="binding site" evidence="18">
    <location>
        <position position="144"/>
    </location>
    <ligand>
        <name>UDP-N-acetyl-alpha-D-glucosamine</name>
        <dbReference type="ChEBI" id="CHEBI:57705"/>
    </ligand>
</feature>
<dbReference type="Gene3D" id="2.160.10.10">
    <property type="entry name" value="Hexapeptide repeat proteins"/>
    <property type="match status" value="1"/>
</dbReference>
<dbReference type="PANTHER" id="PTHR43584">
    <property type="entry name" value="NUCLEOTIDYL TRANSFERASE"/>
    <property type="match status" value="1"/>
</dbReference>
<feature type="binding site" evidence="18">
    <location>
        <position position="356"/>
    </location>
    <ligand>
        <name>UDP-N-acetyl-alpha-D-glucosamine</name>
        <dbReference type="ChEBI" id="CHEBI:57705"/>
    </ligand>
</feature>
<evidence type="ECO:0000256" key="18">
    <source>
        <dbReference type="HAMAP-Rule" id="MF_01631"/>
    </source>
</evidence>
<keyword evidence="14 18" id="KW-0961">Cell wall biogenesis/degradation</keyword>
<feature type="domain" description="MobA-like NTP transferase" evidence="19">
    <location>
        <begin position="12"/>
        <end position="132"/>
    </location>
</feature>
<dbReference type="InterPro" id="IPR018357">
    <property type="entry name" value="Hexapep_transf_CS"/>
</dbReference>
<evidence type="ECO:0000256" key="2">
    <source>
        <dbReference type="ARBA" id="ARBA00007707"/>
    </source>
</evidence>
<dbReference type="AlphaFoldDB" id="A0A432VS24"/>
<comment type="similarity">
    <text evidence="2 18">In the C-terminal section; belongs to the transferase hexapeptide repeat family.</text>
</comment>
<dbReference type="PROSITE" id="PS00101">
    <property type="entry name" value="HEXAPEP_TRANSFERASES"/>
    <property type="match status" value="1"/>
</dbReference>
<keyword evidence="7 18" id="KW-0479">Metal-binding</keyword>
<feature type="binding site" evidence="18">
    <location>
        <position position="174"/>
    </location>
    <ligand>
        <name>UDP-N-acetyl-alpha-D-glucosamine</name>
        <dbReference type="ChEBI" id="CHEBI:57705"/>
    </ligand>
</feature>
<dbReference type="UniPathway" id="UPA00113">
    <property type="reaction ID" value="UER00532"/>
</dbReference>
<keyword evidence="11 18" id="KW-0573">Peptidoglycan synthesis</keyword>
<comment type="subcellular location">
    <subcellularLocation>
        <location evidence="1 18">Cytoplasm</location>
    </subcellularLocation>
</comment>
<feature type="binding site" evidence="18">
    <location>
        <position position="29"/>
    </location>
    <ligand>
        <name>UDP-N-acetyl-alpha-D-glucosamine</name>
        <dbReference type="ChEBI" id="CHEBI:57705"/>
    </ligand>
</feature>
<feature type="binding site" evidence="18">
    <location>
        <begin position="85"/>
        <end position="86"/>
    </location>
    <ligand>
        <name>UDP-N-acetyl-alpha-D-glucosamine</name>
        <dbReference type="ChEBI" id="CHEBI:57705"/>
    </ligand>
</feature>
<dbReference type="GO" id="GO:0019134">
    <property type="term" value="F:glucosamine-1-phosphate N-acetyltransferase activity"/>
    <property type="evidence" value="ECO:0007669"/>
    <property type="project" value="UniProtKB-UniRule"/>
</dbReference>
<dbReference type="Pfam" id="PF00132">
    <property type="entry name" value="Hexapep"/>
    <property type="match status" value="2"/>
</dbReference>
<feature type="active site" description="Proton acceptor" evidence="18">
    <location>
        <position position="368"/>
    </location>
</feature>
<keyword evidence="13 18" id="KW-0012">Acyltransferase</keyword>
<comment type="similarity">
    <text evidence="3 18">In the N-terminal section; belongs to the N-acetylglucosamine-1-phosphate uridyltransferase family.</text>
</comment>
<accession>A0A432VS24</accession>
<dbReference type="Gene3D" id="3.90.550.10">
    <property type="entry name" value="Spore Coat Polysaccharide Biosynthesis Protein SpsA, Chain A"/>
    <property type="match status" value="1"/>
</dbReference>
<comment type="pathway">
    <text evidence="18">Bacterial outer membrane biogenesis; LPS lipid A biosynthesis.</text>
</comment>
<sequence length="463" mass="48556">MTTAPINVTINAVILAAGKGTRMRSALPKVLHPVATKPMVAHVIESAQMLGAERINLVFGHGGEQLKQRLANYAVDWVEQAEQLGTGHAVQQAIPKISDHETVLILYGDVPLTRVETLQALLAAKANSPFALLTVTLPDPTGYGRIVRDAQGKITGIVEHKDANSEQHKITEVNTGIMAVNGGDLKRWLTQLDNNNVQGEYYLTDIVAMAAAEGVAIASSQPAEISEVEGANNRVQLAYLERAYQLRKAEELMIAGATLLDPARIDVRGTVTVGSDVVIDVNVVFEGEVTIEDGVIIEPNCVIRDSHIAAGAVIKANSVLEGAKVGPTAQVGPFARLRPGAELAKGAAVGNFVEMKKSYLGEGAKAGHLTYLGDASIGAGANIGAGTITCNYDGVNKHKTEIGKGAFIGSNSSLVAPVVIGDNATIGAGSVITTQVGADELAVARGKQRNIAGWKRPVKKGDK</sequence>
<dbReference type="InterPro" id="IPR038009">
    <property type="entry name" value="GlmU_C_LbH"/>
</dbReference>
<dbReference type="InterPro" id="IPR025877">
    <property type="entry name" value="MobA-like_NTP_Trfase"/>
</dbReference>
<dbReference type="InterPro" id="IPR001451">
    <property type="entry name" value="Hexapep"/>
</dbReference>
<dbReference type="GO" id="GO:0009252">
    <property type="term" value="P:peptidoglycan biosynthetic process"/>
    <property type="evidence" value="ECO:0007669"/>
    <property type="project" value="UniProtKB-UniRule"/>
</dbReference>
<comment type="catalytic activity">
    <reaction evidence="16 18">
        <text>N-acetyl-alpha-D-glucosamine 1-phosphate + UTP + H(+) = UDP-N-acetyl-alpha-D-glucosamine + diphosphate</text>
        <dbReference type="Rhea" id="RHEA:13509"/>
        <dbReference type="ChEBI" id="CHEBI:15378"/>
        <dbReference type="ChEBI" id="CHEBI:33019"/>
        <dbReference type="ChEBI" id="CHEBI:46398"/>
        <dbReference type="ChEBI" id="CHEBI:57705"/>
        <dbReference type="ChEBI" id="CHEBI:57776"/>
        <dbReference type="EC" id="2.7.7.23"/>
    </reaction>
</comment>
<dbReference type="GO" id="GO:0071555">
    <property type="term" value="P:cell wall organization"/>
    <property type="evidence" value="ECO:0007669"/>
    <property type="project" value="UniProtKB-KW"/>
</dbReference>
<feature type="binding site" evidence="18">
    <location>
        <position position="428"/>
    </location>
    <ligand>
        <name>acetyl-CoA</name>
        <dbReference type="ChEBI" id="CHEBI:57288"/>
    </ligand>
</feature>
<evidence type="ECO:0000256" key="1">
    <source>
        <dbReference type="ARBA" id="ARBA00004496"/>
    </source>
</evidence>
<dbReference type="UniPathway" id="UPA00973"/>
<evidence type="ECO:0000256" key="7">
    <source>
        <dbReference type="ARBA" id="ARBA00022723"/>
    </source>
</evidence>
<dbReference type="GO" id="GO:0016020">
    <property type="term" value="C:membrane"/>
    <property type="evidence" value="ECO:0007669"/>
    <property type="project" value="GOC"/>
</dbReference>
<evidence type="ECO:0000256" key="3">
    <source>
        <dbReference type="ARBA" id="ARBA00007947"/>
    </source>
</evidence>
<feature type="binding site" evidence="18">
    <location>
        <begin position="107"/>
        <end position="109"/>
    </location>
    <ligand>
        <name>UDP-N-acetyl-alpha-D-glucosamine</name>
        <dbReference type="ChEBI" id="CHEBI:57705"/>
    </ligand>
</feature>
<dbReference type="Proteomes" id="UP000288212">
    <property type="component" value="Unassembled WGS sequence"/>
</dbReference>
<evidence type="ECO:0000256" key="10">
    <source>
        <dbReference type="ARBA" id="ARBA00022960"/>
    </source>
</evidence>
<feature type="region of interest" description="Linker" evidence="18">
    <location>
        <begin position="235"/>
        <end position="255"/>
    </location>
</feature>
<dbReference type="GO" id="GO:0008360">
    <property type="term" value="P:regulation of cell shape"/>
    <property type="evidence" value="ECO:0007669"/>
    <property type="project" value="UniProtKB-KW"/>
</dbReference>
<evidence type="ECO:0000256" key="4">
    <source>
        <dbReference type="ARBA" id="ARBA00022490"/>
    </source>
</evidence>
<evidence type="ECO:0000256" key="14">
    <source>
        <dbReference type="ARBA" id="ARBA00023316"/>
    </source>
</evidence>
<feature type="binding site" evidence="18">
    <location>
        <position position="80"/>
    </location>
    <ligand>
        <name>UDP-N-acetyl-alpha-D-glucosamine</name>
        <dbReference type="ChEBI" id="CHEBI:57705"/>
    </ligand>
</feature>
<dbReference type="CDD" id="cd02540">
    <property type="entry name" value="GT2_GlmU_N_bac"/>
    <property type="match status" value="1"/>
</dbReference>
<comment type="pathway">
    <text evidence="18">Nucleotide-sugar biosynthesis; UDP-N-acetyl-alpha-D-glucosamine biosynthesis; UDP-N-acetyl-alpha-D-glucosamine from N-acetyl-alpha-D-glucosamine 1-phosphate: step 1/1.</text>
</comment>
<evidence type="ECO:0000259" key="19">
    <source>
        <dbReference type="Pfam" id="PF12804"/>
    </source>
</evidence>
<comment type="caution">
    <text evidence="20">The sequence shown here is derived from an EMBL/GenBank/DDBJ whole genome shotgun (WGS) entry which is preliminary data.</text>
</comment>
<evidence type="ECO:0000256" key="13">
    <source>
        <dbReference type="ARBA" id="ARBA00023315"/>
    </source>
</evidence>
<comment type="pathway">
    <text evidence="18">Nucleotide-sugar biosynthesis; UDP-N-acetyl-alpha-D-glucosamine biosynthesis; N-acetyl-alpha-D-glucosamine 1-phosphate from alpha-D-glucosamine 6-phosphate (route II): step 2/2.</text>
</comment>
<dbReference type="SUPFAM" id="SSF51161">
    <property type="entry name" value="Trimeric LpxA-like enzymes"/>
    <property type="match status" value="1"/>
</dbReference>
<evidence type="ECO:0000313" key="20">
    <source>
        <dbReference type="EMBL" id="RUO19136.1"/>
    </source>
</evidence>
<feature type="binding site" evidence="18">
    <location>
        <position position="338"/>
    </location>
    <ligand>
        <name>UDP-N-acetyl-alpha-D-glucosamine</name>
        <dbReference type="ChEBI" id="CHEBI:57705"/>
    </ligand>
</feature>
<gene>
    <name evidence="18 20" type="primary">glmU</name>
    <name evidence="20" type="ORF">CWE06_08850</name>
</gene>
<evidence type="ECO:0000256" key="15">
    <source>
        <dbReference type="ARBA" id="ARBA00048247"/>
    </source>
</evidence>
<dbReference type="GO" id="GO:0003977">
    <property type="term" value="F:UDP-N-acetylglucosamine diphosphorylase activity"/>
    <property type="evidence" value="ECO:0007669"/>
    <property type="project" value="UniProtKB-UniRule"/>
</dbReference>
<comment type="function">
    <text evidence="17 18">Catalyzes the last two sequential reactions in the de novo biosynthetic pathway for UDP-N-acetylglucosamine (UDP-GlcNAc). The C-terminal domain catalyzes the transfer of acetyl group from acetyl coenzyme A to glucosamine-1-phosphate (GlcN-1-P) to produce N-acetylglucosamine-1-phosphate (GlcNAc-1-P), which is converted into UDP-GlcNAc by the transfer of uridine 5-monophosphate (from uridine 5-triphosphate), a reaction catalyzed by the N-terminal domain.</text>
</comment>
<comment type="catalytic activity">
    <reaction evidence="15 18">
        <text>alpha-D-glucosamine 1-phosphate + acetyl-CoA = N-acetyl-alpha-D-glucosamine 1-phosphate + CoA + H(+)</text>
        <dbReference type="Rhea" id="RHEA:13725"/>
        <dbReference type="ChEBI" id="CHEBI:15378"/>
        <dbReference type="ChEBI" id="CHEBI:57287"/>
        <dbReference type="ChEBI" id="CHEBI:57288"/>
        <dbReference type="ChEBI" id="CHEBI:57776"/>
        <dbReference type="ChEBI" id="CHEBI:58516"/>
        <dbReference type="EC" id="2.3.1.157"/>
    </reaction>
</comment>
<evidence type="ECO:0000256" key="6">
    <source>
        <dbReference type="ARBA" id="ARBA00022695"/>
    </source>
</evidence>
<keyword evidence="10 18" id="KW-0133">Cell shape</keyword>
<feature type="binding site" evidence="18">
    <location>
        <position position="410"/>
    </location>
    <ligand>
        <name>acetyl-CoA</name>
        <dbReference type="ChEBI" id="CHEBI:57288"/>
    </ligand>
</feature>
<feature type="binding site" evidence="18">
    <location>
        <position position="382"/>
    </location>
    <ligand>
        <name>UDP-N-acetyl-alpha-D-glucosamine</name>
        <dbReference type="ChEBI" id="CHEBI:57705"/>
    </ligand>
</feature>
<feature type="binding site" evidence="18">
    <location>
        <begin position="15"/>
        <end position="18"/>
    </location>
    <ligand>
        <name>UDP-N-acetyl-alpha-D-glucosamine</name>
        <dbReference type="ChEBI" id="CHEBI:57705"/>
    </ligand>
</feature>
<evidence type="ECO:0000256" key="11">
    <source>
        <dbReference type="ARBA" id="ARBA00022984"/>
    </source>
</evidence>
<protein>
    <recommendedName>
        <fullName evidence="18">Bifunctional protein GlmU</fullName>
    </recommendedName>
    <domain>
        <recommendedName>
            <fullName evidence="18">UDP-N-acetylglucosamine pyrophosphorylase</fullName>
            <ecNumber evidence="18">2.7.7.23</ecNumber>
        </recommendedName>
        <alternativeName>
            <fullName evidence="18">N-acetylglucosamine-1-phosphate uridyltransferase</fullName>
        </alternativeName>
    </domain>
    <domain>
        <recommendedName>
            <fullName evidence="18">Glucosamine-1-phosphate N-acetyltransferase</fullName>
            <ecNumber evidence="18">2.3.1.157</ecNumber>
        </recommendedName>
    </domain>
</protein>
<dbReference type="GO" id="GO:0000287">
    <property type="term" value="F:magnesium ion binding"/>
    <property type="evidence" value="ECO:0007669"/>
    <property type="project" value="UniProtKB-UniRule"/>
</dbReference>
<dbReference type="PANTHER" id="PTHR43584:SF3">
    <property type="entry name" value="BIFUNCTIONAL PROTEIN GLMU"/>
    <property type="match status" value="1"/>
</dbReference>
<feature type="binding site" evidence="18">
    <location>
        <position position="445"/>
    </location>
    <ligand>
        <name>acetyl-CoA</name>
        <dbReference type="ChEBI" id="CHEBI:57288"/>
    </ligand>
</feature>
<dbReference type="HAMAP" id="MF_01631">
    <property type="entry name" value="GlmU"/>
    <property type="match status" value="1"/>
</dbReference>
<dbReference type="GO" id="GO:0005737">
    <property type="term" value="C:cytoplasm"/>
    <property type="evidence" value="ECO:0007669"/>
    <property type="project" value="UniProtKB-SubCell"/>
</dbReference>
<dbReference type="InterPro" id="IPR011004">
    <property type="entry name" value="Trimer_LpxA-like_sf"/>
</dbReference>
<feature type="binding site" evidence="18">
    <location>
        <begin position="391"/>
        <end position="392"/>
    </location>
    <ligand>
        <name>acetyl-CoA</name>
        <dbReference type="ChEBI" id="CHEBI:57288"/>
    </ligand>
</feature>
<reference evidence="20 21" key="1">
    <citation type="journal article" date="2011" name="Front. Microbiol.">
        <title>Genomic signatures of strain selection and enhancement in Bacillus atrophaeus var. globigii, a historical biowarfare simulant.</title>
        <authorList>
            <person name="Gibbons H.S."/>
            <person name="Broomall S.M."/>
            <person name="McNew L.A."/>
            <person name="Daligault H."/>
            <person name="Chapman C."/>
            <person name="Bruce D."/>
            <person name="Karavis M."/>
            <person name="Krepps M."/>
            <person name="McGregor P.A."/>
            <person name="Hong C."/>
            <person name="Park K.H."/>
            <person name="Akmal A."/>
            <person name="Feldman A."/>
            <person name="Lin J.S."/>
            <person name="Chang W.E."/>
            <person name="Higgs B.W."/>
            <person name="Demirev P."/>
            <person name="Lindquist J."/>
            <person name="Liem A."/>
            <person name="Fochler E."/>
            <person name="Read T.D."/>
            <person name="Tapia R."/>
            <person name="Johnson S."/>
            <person name="Bishop-Lilly K.A."/>
            <person name="Detter C."/>
            <person name="Han C."/>
            <person name="Sozhamannan S."/>
            <person name="Rosenzweig C.N."/>
            <person name="Skowronski E.W."/>
        </authorList>
    </citation>
    <scope>NUCLEOTIDE SEQUENCE [LARGE SCALE GENOMIC DNA]</scope>
    <source>
        <strain evidence="20 21">AK5</strain>
    </source>
</reference>